<dbReference type="EMBL" id="CAXLJM020000040">
    <property type="protein sequence ID" value="CAL8108783.1"/>
    <property type="molecule type" value="Genomic_DNA"/>
</dbReference>
<sequence>MTMDDTGFGSYSFYFKLLRNFGAFPFRVDHTGLKVTYYPDGLFKWFYYVNFIGVMFGATFQAVKLLLTIQYDPDPINVIAQLCWMFAMCIPVSNMNAYIRREEKVAQSVDSWCQLERTVIGSSLRGLPSMPSGPLPTMSACHLKQNRLFRRTTVLYILMGIIGFIGMALHYWFVPRFPAYLYSISEEDNPAFMYAAGAYQLWIVIIIWSHVYGTEVIMVVASGSLVHCLETLSYRGAVVMANNQCDVPHLNEVLIKNWAAFEGKGNNANQQKSNFSNVHTEKAQEKVMSALQTRIKEGGKGYDDDSVYLASVVQNVVDIQYALDRYKDVEGVVDGLNNAYAKMLFNHQSVYMTLMCTLFYTPIRHLKILPVEGSLLFAVIAVFYCIRLFIFYPSMGRLNVMSATFVESWKEGLRHIPRGKYAYEFYLHKLESCRKLAFDCGGFYLMQKGTVLTFVSIVTTHIIVLLQLY</sequence>
<accession>A0ABP1QS24</accession>
<feature type="transmembrane region" description="Helical" evidence="1">
    <location>
        <begin position="451"/>
        <end position="468"/>
    </location>
</feature>
<evidence type="ECO:0000313" key="3">
    <source>
        <dbReference type="Proteomes" id="UP001642540"/>
    </source>
</evidence>
<comment type="caution">
    <text evidence="2">The sequence shown here is derived from an EMBL/GenBank/DDBJ whole genome shotgun (WGS) entry which is preliminary data.</text>
</comment>
<protein>
    <recommendedName>
        <fullName evidence="4">Odorant receptor</fullName>
    </recommendedName>
</protein>
<evidence type="ECO:0008006" key="4">
    <source>
        <dbReference type="Google" id="ProtNLM"/>
    </source>
</evidence>
<feature type="transmembrane region" description="Helical" evidence="1">
    <location>
        <begin position="375"/>
        <end position="392"/>
    </location>
</feature>
<gene>
    <name evidence="2" type="ORF">ODALV1_LOCUS13087</name>
</gene>
<feature type="transmembrane region" description="Helical" evidence="1">
    <location>
        <begin position="154"/>
        <end position="173"/>
    </location>
</feature>
<feature type="transmembrane region" description="Helical" evidence="1">
    <location>
        <begin position="79"/>
        <end position="99"/>
    </location>
</feature>
<organism evidence="2 3">
    <name type="scientific">Orchesella dallaii</name>
    <dbReference type="NCBI Taxonomy" id="48710"/>
    <lineage>
        <taxon>Eukaryota</taxon>
        <taxon>Metazoa</taxon>
        <taxon>Ecdysozoa</taxon>
        <taxon>Arthropoda</taxon>
        <taxon>Hexapoda</taxon>
        <taxon>Collembola</taxon>
        <taxon>Entomobryomorpha</taxon>
        <taxon>Entomobryoidea</taxon>
        <taxon>Orchesellidae</taxon>
        <taxon>Orchesellinae</taxon>
        <taxon>Orchesella</taxon>
    </lineage>
</organism>
<feature type="transmembrane region" description="Helical" evidence="1">
    <location>
        <begin position="193"/>
        <end position="212"/>
    </location>
</feature>
<evidence type="ECO:0000256" key="1">
    <source>
        <dbReference type="SAM" id="Phobius"/>
    </source>
</evidence>
<keyword evidence="1" id="KW-1133">Transmembrane helix</keyword>
<keyword evidence="1" id="KW-0472">Membrane</keyword>
<dbReference type="Proteomes" id="UP001642540">
    <property type="component" value="Unassembled WGS sequence"/>
</dbReference>
<name>A0ABP1QS24_9HEXA</name>
<feature type="transmembrane region" description="Helical" evidence="1">
    <location>
        <begin position="45"/>
        <end position="67"/>
    </location>
</feature>
<reference evidence="2 3" key="1">
    <citation type="submission" date="2024-08" db="EMBL/GenBank/DDBJ databases">
        <authorList>
            <person name="Cucini C."/>
            <person name="Frati F."/>
        </authorList>
    </citation>
    <scope>NUCLEOTIDE SEQUENCE [LARGE SCALE GENOMIC DNA]</scope>
</reference>
<keyword evidence="3" id="KW-1185">Reference proteome</keyword>
<evidence type="ECO:0000313" key="2">
    <source>
        <dbReference type="EMBL" id="CAL8108783.1"/>
    </source>
</evidence>
<proteinExistence type="predicted"/>
<keyword evidence="1" id="KW-0812">Transmembrane</keyword>